<dbReference type="SMART" id="SM00184">
    <property type="entry name" value="RING"/>
    <property type="match status" value="1"/>
</dbReference>
<dbReference type="GO" id="GO:0016874">
    <property type="term" value="F:ligase activity"/>
    <property type="evidence" value="ECO:0007669"/>
    <property type="project" value="UniProtKB-KW"/>
</dbReference>
<dbReference type="PROSITE" id="PS51270">
    <property type="entry name" value="ZF_CTCHY"/>
    <property type="match status" value="1"/>
</dbReference>
<dbReference type="Proteomes" id="UP000075243">
    <property type="component" value="Chromosome 11"/>
</dbReference>
<evidence type="ECO:0000256" key="5">
    <source>
        <dbReference type="PROSITE-ProRule" id="PRU00601"/>
    </source>
</evidence>
<dbReference type="PANTHER" id="PTHR21319">
    <property type="entry name" value="RING FINGER AND CHY ZINC FINGER DOMAIN-CONTAINING PROTEIN 1"/>
    <property type="match status" value="1"/>
</dbReference>
<dbReference type="GO" id="GO:0061630">
    <property type="term" value="F:ubiquitin protein ligase activity"/>
    <property type="evidence" value="ECO:0007669"/>
    <property type="project" value="TreeGrafter"/>
</dbReference>
<keyword evidence="4" id="KW-0862">Zinc</keyword>
<feature type="domain" description="CHY-type" evidence="7">
    <location>
        <begin position="281"/>
        <end position="350"/>
    </location>
</feature>
<dbReference type="STRING" id="3821.A0A151SMK7"/>
<proteinExistence type="predicted"/>
<dbReference type="AlphaFoldDB" id="A0A151SMK7"/>
<evidence type="ECO:0000313" key="9">
    <source>
        <dbReference type="EMBL" id="KYP56064.1"/>
    </source>
</evidence>
<dbReference type="InterPro" id="IPR008913">
    <property type="entry name" value="Znf_CHY"/>
</dbReference>
<dbReference type="CDD" id="cd16464">
    <property type="entry name" value="RING-H2_Pirh2-like"/>
    <property type="match status" value="1"/>
</dbReference>
<name>A0A151SMK7_CAJCA</name>
<evidence type="ECO:0000256" key="4">
    <source>
        <dbReference type="ARBA" id="ARBA00022833"/>
    </source>
</evidence>
<evidence type="ECO:0000313" key="10">
    <source>
        <dbReference type="Proteomes" id="UP000075243"/>
    </source>
</evidence>
<reference evidence="9 10" key="1">
    <citation type="journal article" date="2012" name="Nat. Biotechnol.">
        <title>Draft genome sequence of pigeonpea (Cajanus cajan), an orphan legume crop of resource-poor farmers.</title>
        <authorList>
            <person name="Varshney R.K."/>
            <person name="Chen W."/>
            <person name="Li Y."/>
            <person name="Bharti A.K."/>
            <person name="Saxena R.K."/>
            <person name="Schlueter J.A."/>
            <person name="Donoghue M.T."/>
            <person name="Azam S."/>
            <person name="Fan G."/>
            <person name="Whaley A.M."/>
            <person name="Farmer A.D."/>
            <person name="Sheridan J."/>
            <person name="Iwata A."/>
            <person name="Tuteja R."/>
            <person name="Penmetsa R.V."/>
            <person name="Wu W."/>
            <person name="Upadhyaya H.D."/>
            <person name="Yang S.P."/>
            <person name="Shah T."/>
            <person name="Saxena K.B."/>
            <person name="Michael T."/>
            <person name="McCombie W.R."/>
            <person name="Yang B."/>
            <person name="Zhang G."/>
            <person name="Yang H."/>
            <person name="Wang J."/>
            <person name="Spillane C."/>
            <person name="Cook D.R."/>
            <person name="May G.D."/>
            <person name="Xu X."/>
            <person name="Jackson S.A."/>
        </authorList>
    </citation>
    <scope>NUCLEOTIDE SEQUENCE [LARGE SCALE GENOMIC DNA]</scope>
    <source>
        <strain evidence="10">cv. Asha</strain>
    </source>
</reference>
<evidence type="ECO:0000259" key="8">
    <source>
        <dbReference type="PROSITE" id="PS51270"/>
    </source>
</evidence>
<dbReference type="Pfam" id="PF05495">
    <property type="entry name" value="zf-CHY"/>
    <property type="match status" value="1"/>
</dbReference>
<dbReference type="FunFam" id="3.30.40.10:FF:000208">
    <property type="entry name" value="Zinc finger protein-related isoform 1"/>
    <property type="match status" value="1"/>
</dbReference>
<evidence type="ECO:0000256" key="1">
    <source>
        <dbReference type="ARBA" id="ARBA00022598"/>
    </source>
</evidence>
<gene>
    <name evidence="9" type="ORF">KK1_002292</name>
</gene>
<dbReference type="Gramene" id="C.cajan_02239.t">
    <property type="protein sequence ID" value="C.cajan_02239.t"/>
    <property type="gene ID" value="C.cajan_02239"/>
</dbReference>
<dbReference type="PANTHER" id="PTHR21319:SF39">
    <property type="entry name" value="ZINC FINGER PROTEIN"/>
    <property type="match status" value="1"/>
</dbReference>
<dbReference type="InterPro" id="IPR001841">
    <property type="entry name" value="Znf_RING"/>
</dbReference>
<dbReference type="SUPFAM" id="SSF161245">
    <property type="entry name" value="Zinc hairpin stack"/>
    <property type="match status" value="1"/>
</dbReference>
<evidence type="ECO:0000256" key="2">
    <source>
        <dbReference type="ARBA" id="ARBA00022723"/>
    </source>
</evidence>
<protein>
    <submittedName>
        <fullName evidence="9">RING finger protein C2F3.16</fullName>
    </submittedName>
</protein>
<dbReference type="GO" id="GO:0016567">
    <property type="term" value="P:protein ubiquitination"/>
    <property type="evidence" value="ECO:0007669"/>
    <property type="project" value="TreeGrafter"/>
</dbReference>
<dbReference type="GO" id="GO:0005634">
    <property type="term" value="C:nucleus"/>
    <property type="evidence" value="ECO:0007669"/>
    <property type="project" value="TreeGrafter"/>
</dbReference>
<dbReference type="InterPro" id="IPR037274">
    <property type="entry name" value="Znf_CHY_sf"/>
</dbReference>
<dbReference type="CDD" id="cd12108">
    <property type="entry name" value="Hr-like"/>
    <property type="match status" value="1"/>
</dbReference>
<dbReference type="Pfam" id="PF14599">
    <property type="entry name" value="zinc_ribbon_6"/>
    <property type="match status" value="1"/>
</dbReference>
<keyword evidence="3 5" id="KW-0863">Zinc-finger</keyword>
<dbReference type="Gene3D" id="2.20.28.10">
    <property type="match status" value="1"/>
</dbReference>
<dbReference type="PROSITE" id="PS51266">
    <property type="entry name" value="ZF_CHY"/>
    <property type="match status" value="1"/>
</dbReference>
<dbReference type="Pfam" id="PF13639">
    <property type="entry name" value="zf-RING_2"/>
    <property type="match status" value="1"/>
</dbReference>
<sequence length="522" mass="61030">MDFKKRFHLIYFLHQIHSDAEDEIVFPALEARGKLKNISHAYTFDHKHVVEHFNKISRILDKMSGLHLSVSTIDSNIREKGMLRYHHLCRKLQEVCKSMHNLLSDHINREEIELWSIIRDFFTNQEQGKIIGCMLGRIRAEILQDMIPWLMASLKQEEQHVLMYLWSMATKNTMFDEWLVEWWDGYITDITNPVNNEGKSSQLCDKSGRYDRLLKLSQDDLEMAIRRVSRDSCLDPQKKSYIIQNLLMSRWIIRQQITSTEVNIKNDELEFPGKHPSYRDPLKLIYGCKHYKRSCKLFAPCCNQLHTCIHCHNEDSDHSIDRKSITKMMCMKCLMIQPISATCSTVSCKLSMAKYYCRICKLFDDDREIYHCPYCNLCRVGKGLGVDYFHCMSCNACMSRSLMNHTCREKHLEDNCPICHEYIFTSCSPVKALPCGHVMHSKCFQEYTCFNYTCPICSKSLGDMQVYFKMLDALLAEEKISDEISSQTQVVLCNDCEKKGAASFHWLYHKCPSCGSYNTRLL</sequence>
<dbReference type="InterPro" id="IPR037275">
    <property type="entry name" value="Znf_CTCHY_sf"/>
</dbReference>
<feature type="domain" description="CTCHY-type" evidence="8">
    <location>
        <begin position="352"/>
        <end position="415"/>
    </location>
</feature>
<organism evidence="9 10">
    <name type="scientific">Cajanus cajan</name>
    <name type="common">Pigeon pea</name>
    <name type="synonym">Cajanus indicus</name>
    <dbReference type="NCBI Taxonomy" id="3821"/>
    <lineage>
        <taxon>Eukaryota</taxon>
        <taxon>Viridiplantae</taxon>
        <taxon>Streptophyta</taxon>
        <taxon>Embryophyta</taxon>
        <taxon>Tracheophyta</taxon>
        <taxon>Spermatophyta</taxon>
        <taxon>Magnoliopsida</taxon>
        <taxon>eudicotyledons</taxon>
        <taxon>Gunneridae</taxon>
        <taxon>Pentapetalae</taxon>
        <taxon>rosids</taxon>
        <taxon>fabids</taxon>
        <taxon>Fabales</taxon>
        <taxon>Fabaceae</taxon>
        <taxon>Papilionoideae</taxon>
        <taxon>50 kb inversion clade</taxon>
        <taxon>NPAAA clade</taxon>
        <taxon>indigoferoid/millettioid clade</taxon>
        <taxon>Phaseoleae</taxon>
        <taxon>Cajanus</taxon>
    </lineage>
</organism>
<dbReference type="Gene3D" id="1.20.120.520">
    <property type="entry name" value="nmb1532 protein domain like"/>
    <property type="match status" value="1"/>
</dbReference>
<dbReference type="SUPFAM" id="SSF57850">
    <property type="entry name" value="RING/U-box"/>
    <property type="match status" value="1"/>
</dbReference>
<dbReference type="Gene3D" id="3.30.40.10">
    <property type="entry name" value="Zinc/RING finger domain, C3HC4 (zinc finger)"/>
    <property type="match status" value="1"/>
</dbReference>
<evidence type="ECO:0000259" key="6">
    <source>
        <dbReference type="PROSITE" id="PS50089"/>
    </source>
</evidence>
<dbReference type="PROSITE" id="PS50089">
    <property type="entry name" value="ZF_RING_2"/>
    <property type="match status" value="1"/>
</dbReference>
<dbReference type="InterPro" id="IPR017921">
    <property type="entry name" value="Znf_CTCHY"/>
</dbReference>
<dbReference type="GO" id="GO:0006879">
    <property type="term" value="P:intracellular iron ion homeostasis"/>
    <property type="evidence" value="ECO:0007669"/>
    <property type="project" value="UniProtKB-ARBA"/>
</dbReference>
<evidence type="ECO:0000256" key="3">
    <source>
        <dbReference type="ARBA" id="ARBA00022771"/>
    </source>
</evidence>
<dbReference type="SUPFAM" id="SSF161219">
    <property type="entry name" value="CHY zinc finger-like"/>
    <property type="match status" value="1"/>
</dbReference>
<dbReference type="EMBL" id="CM003613">
    <property type="protein sequence ID" value="KYP56064.1"/>
    <property type="molecule type" value="Genomic_DNA"/>
</dbReference>
<dbReference type="InterPro" id="IPR039512">
    <property type="entry name" value="RCHY1_zinc-ribbon"/>
</dbReference>
<evidence type="ECO:0000259" key="7">
    <source>
        <dbReference type="PROSITE" id="PS51266"/>
    </source>
</evidence>
<dbReference type="InterPro" id="IPR013083">
    <property type="entry name" value="Znf_RING/FYVE/PHD"/>
</dbReference>
<dbReference type="GO" id="GO:0006511">
    <property type="term" value="P:ubiquitin-dependent protein catabolic process"/>
    <property type="evidence" value="ECO:0007669"/>
    <property type="project" value="TreeGrafter"/>
</dbReference>
<dbReference type="GO" id="GO:0008270">
    <property type="term" value="F:zinc ion binding"/>
    <property type="evidence" value="ECO:0007669"/>
    <property type="project" value="UniProtKB-KW"/>
</dbReference>
<feature type="domain" description="RING-type" evidence="6">
    <location>
        <begin position="416"/>
        <end position="458"/>
    </location>
</feature>
<accession>A0A151SMK7</accession>
<keyword evidence="1" id="KW-0436">Ligase</keyword>
<keyword evidence="10" id="KW-1185">Reference proteome</keyword>
<keyword evidence="2" id="KW-0479">Metal-binding</keyword>